<sequence length="362" mass="40867">MDRKVDLSLSNTPITKSTSILTSKSTNSDKVLSKNSSLKSSSSMVKSMSSTKSGPKITFDLEPSSTSNSKSSEIEISKINPTKKISNTLASKKQTSAINLKNNSHDYIKKNTTVLGMIRSNIIGIVLVIMLFILSLLVFIFTLTYLPKLDKHTLGCGYYVIEKYNNVFKKVNEIDKTNVLINNGITSYIYSDKETTQTQKKYATEAYEEYRKNKEFFSKNCEKIKHECKNIHTLNLEVNSDYENYAPNEKTLYSWMSAHGSFAYKSTFILTFASFIITIVYIIGLVIKFIFLPKCNSIQRILFMFFNGIVIIITISKLICTILLYTTFDALKDGLILGTFIMTAIIISLLGSIIILIQLKKI</sequence>
<keyword evidence="2" id="KW-0812">Transmembrane</keyword>
<feature type="transmembrane region" description="Helical" evidence="2">
    <location>
        <begin position="303"/>
        <end position="328"/>
    </location>
</feature>
<feature type="region of interest" description="Disordered" evidence="1">
    <location>
        <begin position="23"/>
        <end position="73"/>
    </location>
</feature>
<dbReference type="WormBase" id="SRAE_2000046100">
    <property type="protein sequence ID" value="SRP11246"/>
    <property type="gene ID" value="WBGene00260655"/>
</dbReference>
<proteinExistence type="predicted"/>
<feature type="transmembrane region" description="Helical" evidence="2">
    <location>
        <begin position="122"/>
        <end position="145"/>
    </location>
</feature>
<organism evidence="3">
    <name type="scientific">Strongyloides ratti</name>
    <name type="common">Parasitic roundworm</name>
    <dbReference type="NCBI Taxonomy" id="34506"/>
    <lineage>
        <taxon>Eukaryota</taxon>
        <taxon>Metazoa</taxon>
        <taxon>Ecdysozoa</taxon>
        <taxon>Nematoda</taxon>
        <taxon>Chromadorea</taxon>
        <taxon>Rhabditida</taxon>
        <taxon>Tylenchina</taxon>
        <taxon>Panagrolaimomorpha</taxon>
        <taxon>Strongyloidoidea</taxon>
        <taxon>Strongyloididae</taxon>
        <taxon>Strongyloides</taxon>
    </lineage>
</organism>
<feature type="compositionally biased region" description="Low complexity" evidence="1">
    <location>
        <begin position="23"/>
        <end position="53"/>
    </location>
</feature>
<dbReference type="EMBL" id="LN609529">
    <property type="protein sequence ID" value="CEF65785.1"/>
    <property type="molecule type" value="Genomic_DNA"/>
</dbReference>
<reference evidence="5" key="3">
    <citation type="submission" date="2020-12" db="UniProtKB">
        <authorList>
            <consortium name="WormBaseParasite"/>
        </authorList>
    </citation>
    <scope>IDENTIFICATION</scope>
</reference>
<protein>
    <submittedName>
        <fullName evidence="3 5">Uncharacterized protein</fullName>
    </submittedName>
</protein>
<accession>A0A090LE69</accession>
<evidence type="ECO:0000313" key="4">
    <source>
        <dbReference type="Proteomes" id="UP000035682"/>
    </source>
</evidence>
<keyword evidence="4" id="KW-1185">Reference proteome</keyword>
<gene>
    <name evidence="3 5 6" type="ORF">SRAE_2000046100</name>
</gene>
<dbReference type="WBParaSite" id="SRAE_2000046100.1">
    <property type="protein sequence ID" value="SRAE_2000046100.1"/>
    <property type="gene ID" value="WBGene00260655"/>
</dbReference>
<name>A0A090LE69_STRRB</name>
<evidence type="ECO:0000256" key="1">
    <source>
        <dbReference type="SAM" id="MobiDB-lite"/>
    </source>
</evidence>
<feature type="transmembrane region" description="Helical" evidence="2">
    <location>
        <begin position="334"/>
        <end position="357"/>
    </location>
</feature>
<evidence type="ECO:0000256" key="2">
    <source>
        <dbReference type="SAM" id="Phobius"/>
    </source>
</evidence>
<evidence type="ECO:0000313" key="3">
    <source>
        <dbReference type="EMBL" id="CEF65785.1"/>
    </source>
</evidence>
<evidence type="ECO:0000313" key="6">
    <source>
        <dbReference type="WormBase" id="SRAE_2000046100"/>
    </source>
</evidence>
<reference evidence="4" key="1">
    <citation type="submission" date="2014-09" db="EMBL/GenBank/DDBJ databases">
        <authorList>
            <person name="Martin A.A."/>
        </authorList>
    </citation>
    <scope>NUCLEOTIDE SEQUENCE</scope>
    <source>
        <strain evidence="4">ED321</strain>
    </source>
</reference>
<dbReference type="AlphaFoldDB" id="A0A090LE69"/>
<dbReference type="RefSeq" id="XP_024504985.1">
    <property type="nucleotide sequence ID" value="XM_024651293.1"/>
</dbReference>
<evidence type="ECO:0000313" key="5">
    <source>
        <dbReference type="WBParaSite" id="SRAE_2000046100.1"/>
    </source>
</evidence>
<dbReference type="CTD" id="36378149"/>
<keyword evidence="2" id="KW-0472">Membrane</keyword>
<keyword evidence="2" id="KW-1133">Transmembrane helix</keyword>
<feature type="transmembrane region" description="Helical" evidence="2">
    <location>
        <begin position="268"/>
        <end position="291"/>
    </location>
</feature>
<dbReference type="Proteomes" id="UP000035682">
    <property type="component" value="Unplaced"/>
</dbReference>
<reference evidence="3" key="2">
    <citation type="submission" date="2014-09" db="EMBL/GenBank/DDBJ databases">
        <authorList>
            <person name="Aslett A.Martin."/>
        </authorList>
    </citation>
    <scope>NUCLEOTIDE SEQUENCE</scope>
    <source>
        <strain evidence="3">ED321 Heterogonic</strain>
    </source>
</reference>
<dbReference type="GeneID" id="36378149"/>
<feature type="compositionally biased region" description="Low complexity" evidence="1">
    <location>
        <begin position="62"/>
        <end position="71"/>
    </location>
</feature>